<evidence type="ECO:0000256" key="1">
    <source>
        <dbReference type="SAM" id="MobiDB-lite"/>
    </source>
</evidence>
<name>A0A078A4W8_STYLE</name>
<feature type="compositionally biased region" description="Polar residues" evidence="1">
    <location>
        <begin position="81"/>
        <end position="99"/>
    </location>
</feature>
<feature type="compositionally biased region" description="Low complexity" evidence="1">
    <location>
        <begin position="1121"/>
        <end position="1141"/>
    </location>
</feature>
<proteinExistence type="predicted"/>
<feature type="compositionally biased region" description="Polar residues" evidence="1">
    <location>
        <begin position="112"/>
        <end position="131"/>
    </location>
</feature>
<protein>
    <recommendedName>
        <fullName evidence="4">C2 NT-type domain-containing protein</fullName>
    </recommendedName>
</protein>
<organism evidence="2 3">
    <name type="scientific">Stylonychia lemnae</name>
    <name type="common">Ciliate</name>
    <dbReference type="NCBI Taxonomy" id="5949"/>
    <lineage>
        <taxon>Eukaryota</taxon>
        <taxon>Sar</taxon>
        <taxon>Alveolata</taxon>
        <taxon>Ciliophora</taxon>
        <taxon>Intramacronucleata</taxon>
        <taxon>Spirotrichea</taxon>
        <taxon>Stichotrichia</taxon>
        <taxon>Sporadotrichida</taxon>
        <taxon>Oxytrichidae</taxon>
        <taxon>Stylonychinae</taxon>
        <taxon>Stylonychia</taxon>
    </lineage>
</organism>
<feature type="compositionally biased region" description="Polar residues" evidence="1">
    <location>
        <begin position="676"/>
        <end position="692"/>
    </location>
</feature>
<dbReference type="EMBL" id="CCKQ01005963">
    <property type="protein sequence ID" value="CDW77239.1"/>
    <property type="molecule type" value="Genomic_DNA"/>
</dbReference>
<reference evidence="2 3" key="1">
    <citation type="submission" date="2014-06" db="EMBL/GenBank/DDBJ databases">
        <authorList>
            <person name="Swart Estienne"/>
        </authorList>
    </citation>
    <scope>NUCLEOTIDE SEQUENCE [LARGE SCALE GENOMIC DNA]</scope>
    <source>
        <strain evidence="2 3">130c</strain>
    </source>
</reference>
<sequence length="1141" mass="132168">MSYSSQNFKELIIKDHNSLIFVDKKDQITPQERSIDSAPMNSNQNQILKCQTNTQMQNQKPRYIPELTGKSQTFVATSIQDTSTVGNSSKNSEQFSTLSRPIINRRDVKLKSPSQQQKTNTSNRSLTSSINDHNEESSRTNNKIGFGLRHHHQNSQQENQSQNFPDPVIQNSLIFKDNCAKSNKNSHRPNTAAIDTTSLKLADNQVQHSSHQISQQVIQTNLNPSNLQLLLTVHEVSISIPGSINLIISSVCNDFKYDTPKRRKVDTNSQTVNFSDQELAINLTAGQQQQQVLRENQSISVKLLAVSDTKSKLIGLYQMKLNLKEFQQFKNQKFMFDKCIDKQAFLIISASLKGNYSNLYQNQISSSRQIQDLQSMFNDGNQQSNQLAFNSRNDKQNNMLNNSNSKSYSVIESKQMNSTQSIQIKNLPRYQPVNTQTPIPERNQTSSSQNDYFMTSVKNNDKSRLMLHNSIKSSGLNDSRSIDRDFTAMDEDECNLINKDDFEEGKQKDIVTARATPIKSNALARKNLSTARKLTHNIQSPDMRNPYQFQEPQVQSTTNGVYLQIINGAMGLGQKLMSQTYNLASTEQSFINTNNPQVKETNSIESDALITERRDVNSFNDNISSNMNAYNQAQAQLFANQNSNPGSRQSNAPAVYLRQTPVKQNKNAKQKPNQKSGSVNVQQKPPQTPSSFQQICESIYSLRLGGLQFTSESKQQNTQEKKTPRDRSLNEEENVQQQLQIQELQRKLQISESLVQQLEQEVRVIKQEKIFVKEKDQQQKDDLMRLLKQEQDKAQLFQKQRDQLDLDYQTLQQELALKSQQLQNNSKNQSSLISTQNSSNAQMIVLQQQNEQLLHQLEEFQLKFNRSKQVSEFFETKNQDSQKEIEVCKAQISQNFKQIQTKEQELQHEQRLNQEINEKLSKMERDQNEQREDWNRKRRDLQKELDFLMNEQNQKEFELSEVKDKLRKREDELRDLKLNLNNQIGTVYEQYKEQIEELTKSNESLKQELEQIKEKYSLENKKRIAMEDERQDLVERYERQREMMKENAKELIDIQSQVANFEEKLMTTEQQLIQAKASWAESEHEKAQLYNECQENLEKIQDLEEKLSKQEQIERGRRHNSAATTKTSSSCKSNNNMHIYQ</sequence>
<feature type="region of interest" description="Disordered" evidence="1">
    <location>
        <begin position="663"/>
        <end position="692"/>
    </location>
</feature>
<feature type="region of interest" description="Disordered" evidence="1">
    <location>
        <begin position="1108"/>
        <end position="1141"/>
    </location>
</feature>
<dbReference type="OMA" id="NHPINNL"/>
<dbReference type="Proteomes" id="UP000039865">
    <property type="component" value="Unassembled WGS sequence"/>
</dbReference>
<evidence type="ECO:0000313" key="2">
    <source>
        <dbReference type="EMBL" id="CDW77239.1"/>
    </source>
</evidence>
<feature type="compositionally biased region" description="Low complexity" evidence="1">
    <location>
        <begin position="663"/>
        <end position="675"/>
    </location>
</feature>
<feature type="region of interest" description="Disordered" evidence="1">
    <location>
        <begin position="81"/>
        <end position="146"/>
    </location>
</feature>
<feature type="compositionally biased region" description="Basic and acidic residues" evidence="1">
    <location>
        <begin position="719"/>
        <end position="730"/>
    </location>
</feature>
<accession>A0A078A4W8</accession>
<dbReference type="AlphaFoldDB" id="A0A078A4W8"/>
<evidence type="ECO:0008006" key="4">
    <source>
        <dbReference type="Google" id="ProtNLM"/>
    </source>
</evidence>
<gene>
    <name evidence="2" type="primary">Contig891.g967</name>
    <name evidence="2" type="ORF">STYLEM_6199</name>
</gene>
<keyword evidence="3" id="KW-1185">Reference proteome</keyword>
<evidence type="ECO:0000313" key="3">
    <source>
        <dbReference type="Proteomes" id="UP000039865"/>
    </source>
</evidence>
<feature type="region of interest" description="Disordered" evidence="1">
    <location>
        <begin position="710"/>
        <end position="734"/>
    </location>
</feature>
<dbReference type="InParanoid" id="A0A078A4W8"/>